<keyword evidence="2" id="KW-0479">Metal-binding</keyword>
<proteinExistence type="inferred from homology"/>
<keyword evidence="5" id="KW-1185">Reference proteome</keyword>
<comment type="caution">
    <text evidence="4">The sequence shown here is derived from an EMBL/GenBank/DDBJ whole genome shotgun (WGS) entry which is preliminary data.</text>
</comment>
<comment type="similarity">
    <text evidence="1">Belongs to the hemerythrin family.</text>
</comment>
<gene>
    <name evidence="4" type="ORF">ACE1CI_06730</name>
</gene>
<evidence type="ECO:0000256" key="3">
    <source>
        <dbReference type="ARBA" id="ARBA00023004"/>
    </source>
</evidence>
<evidence type="ECO:0000313" key="4">
    <source>
        <dbReference type="EMBL" id="MFB2892623.1"/>
    </source>
</evidence>
<evidence type="ECO:0000256" key="2">
    <source>
        <dbReference type="ARBA" id="ARBA00022723"/>
    </source>
</evidence>
<reference evidence="4 5" key="1">
    <citation type="submission" date="2024-09" db="EMBL/GenBank/DDBJ databases">
        <title>Floridaenema gen nov. (Aerosakkonemataceae, Aerosakkonematales ord. nov., Cyanobacteria) from benthic tropical and subtropical fresh waters, with the description of four new species.</title>
        <authorList>
            <person name="Moretto J.A."/>
            <person name="Berthold D.E."/>
            <person name="Lefler F.W."/>
            <person name="Huang I.-S."/>
            <person name="Laughinghouse H. IV."/>
        </authorList>
    </citation>
    <scope>NUCLEOTIDE SEQUENCE [LARGE SCALE GENOMIC DNA]</scope>
    <source>
        <strain evidence="4 5">BLCC-F50</strain>
    </source>
</reference>
<protein>
    <recommendedName>
        <fullName evidence="6">Hemerythrin</fullName>
    </recommendedName>
</protein>
<organism evidence="4 5">
    <name type="scientific">Floridaenema flaviceps BLCC-F50</name>
    <dbReference type="NCBI Taxonomy" id="3153642"/>
    <lineage>
        <taxon>Bacteria</taxon>
        <taxon>Bacillati</taxon>
        <taxon>Cyanobacteriota</taxon>
        <taxon>Cyanophyceae</taxon>
        <taxon>Oscillatoriophycideae</taxon>
        <taxon>Aerosakkonematales</taxon>
        <taxon>Aerosakkonemataceae</taxon>
        <taxon>Floridanema</taxon>
        <taxon>Floridanema flaviceps</taxon>
    </lineage>
</organism>
<evidence type="ECO:0000256" key="1">
    <source>
        <dbReference type="ARBA" id="ARBA00010587"/>
    </source>
</evidence>
<dbReference type="Gene3D" id="1.20.120.50">
    <property type="entry name" value="Hemerythrin-like"/>
    <property type="match status" value="1"/>
</dbReference>
<dbReference type="InterPro" id="IPR035938">
    <property type="entry name" value="Hemerythrin-like_sf"/>
</dbReference>
<dbReference type="RefSeq" id="WP_413262295.1">
    <property type="nucleotide sequence ID" value="NZ_JBHFNR010000042.1"/>
</dbReference>
<sequence length="79" mass="9170">MKVFLNMYLLKDGDRYPVIIKVLGAAHSQFINTLKEIKTELNQKGPSLLLAIKVNEELLDWFVNHIKKIDRELKACMNN</sequence>
<keyword evidence="3" id="KW-0408">Iron</keyword>
<dbReference type="Proteomes" id="UP001576784">
    <property type="component" value="Unassembled WGS sequence"/>
</dbReference>
<name>A0ABV4XN08_9CYAN</name>
<evidence type="ECO:0000313" key="5">
    <source>
        <dbReference type="Proteomes" id="UP001576784"/>
    </source>
</evidence>
<accession>A0ABV4XN08</accession>
<dbReference type="EMBL" id="JBHFNR010000042">
    <property type="protein sequence ID" value="MFB2892623.1"/>
    <property type="molecule type" value="Genomic_DNA"/>
</dbReference>
<evidence type="ECO:0008006" key="6">
    <source>
        <dbReference type="Google" id="ProtNLM"/>
    </source>
</evidence>
<dbReference type="SUPFAM" id="SSF47188">
    <property type="entry name" value="Hemerythrin-like"/>
    <property type="match status" value="1"/>
</dbReference>